<keyword evidence="1" id="KW-1133">Transmembrane helix</keyword>
<organism evidence="2">
    <name type="scientific">Lactiplantibacillus plantarum 2025</name>
    <dbReference type="NCBI Taxonomy" id="1385856"/>
    <lineage>
        <taxon>Bacteria</taxon>
        <taxon>Bacillati</taxon>
        <taxon>Bacillota</taxon>
        <taxon>Bacilli</taxon>
        <taxon>Lactobacillales</taxon>
        <taxon>Lactobacillaceae</taxon>
        <taxon>Lactiplantibacillus</taxon>
    </lineage>
</organism>
<evidence type="ECO:0000313" key="2">
    <source>
        <dbReference type="EMBL" id="KPL57272.1"/>
    </source>
</evidence>
<dbReference type="RefSeq" id="WP_011100963.1">
    <property type="nucleotide sequence ID" value="NZ_CP076824.1"/>
</dbReference>
<sequence length="110" mass="12355">MGLTILYGHPLQLRHDKGAVKMTTKSIRTPIQPWFTLVVAGSLLITLFSTALWWLASSAFCALLILNLQFIVFPTTADRYWLNRLSLGLVLVLVVLANIKFLIISGLTWQ</sequence>
<feature type="transmembrane region" description="Helical" evidence="1">
    <location>
        <begin position="85"/>
        <end position="109"/>
    </location>
</feature>
<dbReference type="EMBL" id="AVFJ02000015">
    <property type="protein sequence ID" value="KPL57272.1"/>
    <property type="molecule type" value="Genomic_DNA"/>
</dbReference>
<keyword evidence="1" id="KW-0812">Transmembrane</keyword>
<gene>
    <name evidence="2" type="ORF">N876_0206500</name>
</gene>
<feature type="transmembrane region" description="Helical" evidence="1">
    <location>
        <begin position="31"/>
        <end position="48"/>
    </location>
</feature>
<proteinExistence type="predicted"/>
<reference evidence="2" key="1">
    <citation type="journal article" date="2016" name="Genome Announc.">
        <title>Draft Genome Sequence of Lactobacillus plantarum 2025.</title>
        <authorList>
            <person name="Karlyshev A.V."/>
            <person name="Khlebnikov V.C."/>
            <person name="Kosarev I.V."/>
            <person name="Abramov V.M."/>
        </authorList>
    </citation>
    <scope>NUCLEOTIDE SEQUENCE [LARGE SCALE GENOMIC DNA]</scope>
    <source>
        <strain evidence="2">2025</strain>
    </source>
</reference>
<keyword evidence="1" id="KW-0472">Membrane</keyword>
<protein>
    <submittedName>
        <fullName evidence="2">Uncharacterized protein</fullName>
    </submittedName>
</protein>
<feature type="transmembrane region" description="Helical" evidence="1">
    <location>
        <begin position="54"/>
        <end position="73"/>
    </location>
</feature>
<name>A0A837NKB8_LACPN</name>
<dbReference type="AlphaFoldDB" id="A0A837NKB8"/>
<evidence type="ECO:0000256" key="1">
    <source>
        <dbReference type="SAM" id="Phobius"/>
    </source>
</evidence>
<accession>A0A837NKB8</accession>
<comment type="caution">
    <text evidence="2">The sequence shown here is derived from an EMBL/GenBank/DDBJ whole genome shotgun (WGS) entry which is preliminary data.</text>
</comment>